<name>A0ABZ1AT98_9ACTN</name>
<dbReference type="RefSeq" id="WP_324273160.1">
    <property type="nucleotide sequence ID" value="NZ_CP141261.1"/>
</dbReference>
<keyword evidence="1" id="KW-0812">Transmembrane</keyword>
<feature type="transmembrane region" description="Helical" evidence="1">
    <location>
        <begin position="20"/>
        <end position="43"/>
    </location>
</feature>
<keyword evidence="1" id="KW-0472">Membrane</keyword>
<protein>
    <submittedName>
        <fullName evidence="2">Uncharacterized protein</fullName>
    </submittedName>
</protein>
<keyword evidence="3" id="KW-1185">Reference proteome</keyword>
<accession>A0ABZ1AT98</accession>
<sequence length="51" mass="5387">MLGTRMTIVEAAAPTPTLWMLTIVAAIALVVVGPAMALLFGLAQRGRLEHL</sequence>
<evidence type="ECO:0000313" key="2">
    <source>
        <dbReference type="EMBL" id="WRL61800.1"/>
    </source>
</evidence>
<evidence type="ECO:0000313" key="3">
    <source>
        <dbReference type="Proteomes" id="UP001324287"/>
    </source>
</evidence>
<gene>
    <name evidence="2" type="ORF">U6N30_16870</name>
</gene>
<organism evidence="2 3">
    <name type="scientific">Blastococcus brunescens</name>
    <dbReference type="NCBI Taxonomy" id="1564165"/>
    <lineage>
        <taxon>Bacteria</taxon>
        <taxon>Bacillati</taxon>
        <taxon>Actinomycetota</taxon>
        <taxon>Actinomycetes</taxon>
        <taxon>Geodermatophilales</taxon>
        <taxon>Geodermatophilaceae</taxon>
        <taxon>Blastococcus</taxon>
    </lineage>
</organism>
<dbReference type="Proteomes" id="UP001324287">
    <property type="component" value="Chromosome"/>
</dbReference>
<keyword evidence="1" id="KW-1133">Transmembrane helix</keyword>
<evidence type="ECO:0000256" key="1">
    <source>
        <dbReference type="SAM" id="Phobius"/>
    </source>
</evidence>
<proteinExistence type="predicted"/>
<dbReference type="EMBL" id="CP141261">
    <property type="protein sequence ID" value="WRL61800.1"/>
    <property type="molecule type" value="Genomic_DNA"/>
</dbReference>
<reference evidence="2 3" key="1">
    <citation type="submission" date="2023-12" db="EMBL/GenBank/DDBJ databases">
        <title>Blastococcus brunescens sp. nov., an actonobacterium isolated from sandstone collected in sahara desert.</title>
        <authorList>
            <person name="Gtari M."/>
            <person name="Ghodhbane F."/>
        </authorList>
    </citation>
    <scope>NUCLEOTIDE SEQUENCE [LARGE SCALE GENOMIC DNA]</scope>
    <source>
        <strain evidence="2 3">BMG 8361</strain>
    </source>
</reference>